<comment type="caution">
    <text evidence="2">The sequence shown here is derived from an EMBL/GenBank/DDBJ whole genome shotgun (WGS) entry which is preliminary data.</text>
</comment>
<reference evidence="2" key="1">
    <citation type="journal article" date="2014" name="Int. J. Syst. Evol. Microbiol.">
        <title>Complete genome sequence of Corynebacterium casei LMG S-19264T (=DSM 44701T), isolated from a smear-ripened cheese.</title>
        <authorList>
            <consortium name="US DOE Joint Genome Institute (JGI-PGF)"/>
            <person name="Walter F."/>
            <person name="Albersmeier A."/>
            <person name="Kalinowski J."/>
            <person name="Ruckert C."/>
        </authorList>
    </citation>
    <scope>NUCLEOTIDE SEQUENCE</scope>
    <source>
        <strain evidence="2">JCM 10088</strain>
    </source>
</reference>
<proteinExistence type="predicted"/>
<evidence type="ECO:0000256" key="1">
    <source>
        <dbReference type="SAM" id="Phobius"/>
    </source>
</evidence>
<feature type="transmembrane region" description="Helical" evidence="1">
    <location>
        <begin position="12"/>
        <end position="35"/>
    </location>
</feature>
<dbReference type="RefSeq" id="WP_188597014.1">
    <property type="nucleotide sequence ID" value="NZ_BMNL01000004.1"/>
</dbReference>
<evidence type="ECO:0000313" key="3">
    <source>
        <dbReference type="Proteomes" id="UP000610960"/>
    </source>
</evidence>
<sequence length="138" mass="14812">MSARRLRLQLIAGIGYSFVVSALTLGLELVADIFYPVRLVLSPFWAIYVGQWVDLGLIVALYALLLAFASPYGLQEGSSYYSILKDARRLAAYTLAVLAILSIAFDAYGGPLRARVGIFILINLIAGVAGGLLSKPSS</sequence>
<name>A0A830GXJ9_9CREN</name>
<dbReference type="Proteomes" id="UP000610960">
    <property type="component" value="Unassembled WGS sequence"/>
</dbReference>
<keyword evidence="3" id="KW-1185">Reference proteome</keyword>
<feature type="transmembrane region" description="Helical" evidence="1">
    <location>
        <begin position="90"/>
        <end position="108"/>
    </location>
</feature>
<dbReference type="AlphaFoldDB" id="A0A830GXJ9"/>
<dbReference type="OrthoDB" id="26973at2157"/>
<reference evidence="2" key="2">
    <citation type="submission" date="2020-09" db="EMBL/GenBank/DDBJ databases">
        <authorList>
            <person name="Sun Q."/>
            <person name="Ohkuma M."/>
        </authorList>
    </citation>
    <scope>NUCLEOTIDE SEQUENCE</scope>
    <source>
        <strain evidence="2">JCM 10088</strain>
    </source>
</reference>
<feature type="transmembrane region" description="Helical" evidence="1">
    <location>
        <begin position="114"/>
        <end position="133"/>
    </location>
</feature>
<gene>
    <name evidence="2" type="ORF">GCM10007981_17380</name>
</gene>
<keyword evidence="1" id="KW-0472">Membrane</keyword>
<evidence type="ECO:0000313" key="2">
    <source>
        <dbReference type="EMBL" id="GGP22215.1"/>
    </source>
</evidence>
<dbReference type="EMBL" id="BMNL01000004">
    <property type="protein sequence ID" value="GGP22215.1"/>
    <property type="molecule type" value="Genomic_DNA"/>
</dbReference>
<keyword evidence="1" id="KW-0812">Transmembrane</keyword>
<keyword evidence="1" id="KW-1133">Transmembrane helix</keyword>
<protein>
    <submittedName>
        <fullName evidence="2">Uncharacterized protein</fullName>
    </submittedName>
</protein>
<feature type="transmembrane region" description="Helical" evidence="1">
    <location>
        <begin position="47"/>
        <end position="69"/>
    </location>
</feature>
<organism evidence="2 3">
    <name type="scientific">Thermocladium modestius</name>
    <dbReference type="NCBI Taxonomy" id="62609"/>
    <lineage>
        <taxon>Archaea</taxon>
        <taxon>Thermoproteota</taxon>
        <taxon>Thermoprotei</taxon>
        <taxon>Thermoproteales</taxon>
        <taxon>Thermoproteaceae</taxon>
        <taxon>Thermocladium</taxon>
    </lineage>
</organism>
<accession>A0A830GXJ9</accession>